<dbReference type="GO" id="GO:0030681">
    <property type="term" value="C:multimeric ribonuclease P complex"/>
    <property type="evidence" value="ECO:0007669"/>
    <property type="project" value="TreeGrafter"/>
</dbReference>
<evidence type="ECO:0000313" key="1">
    <source>
        <dbReference type="EMBL" id="KAJ2781690.1"/>
    </source>
</evidence>
<dbReference type="Pfam" id="PF08584">
    <property type="entry name" value="Ribonuc_P_40"/>
    <property type="match status" value="1"/>
</dbReference>
<keyword evidence="2" id="KW-1185">Reference proteome</keyword>
<dbReference type="GO" id="GO:0000171">
    <property type="term" value="F:ribonuclease MRP activity"/>
    <property type="evidence" value="ECO:0007669"/>
    <property type="project" value="TreeGrafter"/>
</dbReference>
<comment type="caution">
    <text evidence="1">The sequence shown here is derived from an EMBL/GenBank/DDBJ whole genome shotgun (WGS) entry which is preliminary data.</text>
</comment>
<dbReference type="InterPro" id="IPR013893">
    <property type="entry name" value="RNase_P_Rpp40"/>
</dbReference>
<dbReference type="PANTHER" id="PTHR15396">
    <property type="entry name" value="RIBONUCLEASE P PROTEIN SUBUNIT P40"/>
    <property type="match status" value="1"/>
</dbReference>
<reference evidence="1" key="1">
    <citation type="submission" date="2022-07" db="EMBL/GenBank/DDBJ databases">
        <title>Phylogenomic reconstructions and comparative analyses of Kickxellomycotina fungi.</title>
        <authorList>
            <person name="Reynolds N.K."/>
            <person name="Stajich J.E."/>
            <person name="Barry K."/>
            <person name="Grigoriev I.V."/>
            <person name="Crous P."/>
            <person name="Smith M.E."/>
        </authorList>
    </citation>
    <scope>NUCLEOTIDE SEQUENCE</scope>
    <source>
        <strain evidence="1">BCRC 34489</strain>
    </source>
</reference>
<dbReference type="Proteomes" id="UP001140172">
    <property type="component" value="Unassembled WGS sequence"/>
</dbReference>
<dbReference type="OrthoDB" id="63112at2759"/>
<name>A0A9W8LJM2_9FUNG</name>
<dbReference type="AlphaFoldDB" id="A0A9W8LJM2"/>
<gene>
    <name evidence="1" type="ORF">GGI15_003147</name>
</gene>
<dbReference type="GO" id="GO:0004526">
    <property type="term" value="F:ribonuclease P activity"/>
    <property type="evidence" value="ECO:0007669"/>
    <property type="project" value="TreeGrafter"/>
</dbReference>
<dbReference type="EMBL" id="JANBUM010000201">
    <property type="protein sequence ID" value="KAJ2781690.1"/>
    <property type="molecule type" value="Genomic_DNA"/>
</dbReference>
<sequence length="370" mass="41261">MSSHIPLPKEKHSHTKLYVTLSSLTSKKREDKRCIETHPFNYRCTILTRTPLQKQTVLKHIGGYYRVKLKPSDLISPDFINGYVKPDTIVALSLESRIDTGDVIAIDGQGTLILSLCKDTYEELGLVGSKAQFPIDDGSRHIVRIDLKSVIMDPCKKYYQRIKWRFDEVLDREMDFLLGRFDSETGAALNFDMPGATQCSPAVKEYVLRDIWAPGVDELFDESTKRPSDEWTGRSSDIFEWIGIAASGTDGAQRLLSAKTTSAMAAATSDLCIYSVDEPRSIQTLYATSFSGLISARAISSLLECAIASSVADRSNPILCVWGHEDAPVSWAANEHSYLFSGENLYAQIYRPRANQCLTFQACGPWDAFS</sequence>
<dbReference type="GO" id="GO:0000172">
    <property type="term" value="C:ribonuclease MRP complex"/>
    <property type="evidence" value="ECO:0007669"/>
    <property type="project" value="TreeGrafter"/>
</dbReference>
<accession>A0A9W8LJM2</accession>
<dbReference type="GO" id="GO:0000447">
    <property type="term" value="P:endonucleolytic cleavage in ITS1 to separate SSU-rRNA from 5.8S rRNA and LSU-rRNA from tricistronic rRNA transcript (SSU-rRNA, 5.8S rRNA, LSU-rRNA)"/>
    <property type="evidence" value="ECO:0007669"/>
    <property type="project" value="TreeGrafter"/>
</dbReference>
<dbReference type="PANTHER" id="PTHR15396:SF1">
    <property type="entry name" value="RIBONUCLEASE P PROTEIN SUBUNIT P40"/>
    <property type="match status" value="1"/>
</dbReference>
<evidence type="ECO:0000313" key="2">
    <source>
        <dbReference type="Proteomes" id="UP001140172"/>
    </source>
</evidence>
<proteinExistence type="predicted"/>
<dbReference type="GO" id="GO:0001682">
    <property type="term" value="P:tRNA 5'-leader removal"/>
    <property type="evidence" value="ECO:0007669"/>
    <property type="project" value="InterPro"/>
</dbReference>
<organism evidence="1 2">
    <name type="scientific">Coemansia interrupta</name>
    <dbReference type="NCBI Taxonomy" id="1126814"/>
    <lineage>
        <taxon>Eukaryota</taxon>
        <taxon>Fungi</taxon>
        <taxon>Fungi incertae sedis</taxon>
        <taxon>Zoopagomycota</taxon>
        <taxon>Kickxellomycotina</taxon>
        <taxon>Kickxellomycetes</taxon>
        <taxon>Kickxellales</taxon>
        <taxon>Kickxellaceae</taxon>
        <taxon>Coemansia</taxon>
    </lineage>
</organism>
<protein>
    <submittedName>
        <fullName evidence="1">Uncharacterized protein</fullName>
    </submittedName>
</protein>